<evidence type="ECO:0000313" key="1">
    <source>
        <dbReference type="EMBL" id="GFH55080.1"/>
    </source>
</evidence>
<dbReference type="Gene3D" id="3.40.50.720">
    <property type="entry name" value="NAD(P)-binding Rossmann-like Domain"/>
    <property type="match status" value="1"/>
</dbReference>
<evidence type="ECO:0000313" key="2">
    <source>
        <dbReference type="Proteomes" id="UP001054902"/>
    </source>
</evidence>
<dbReference type="AlphaFoldDB" id="A0AAD3D1Q8"/>
<accession>A0AAD3D1Q8</accession>
<dbReference type="EMBL" id="BLLK01000047">
    <property type="protein sequence ID" value="GFH55080.1"/>
    <property type="molecule type" value="Genomic_DNA"/>
</dbReference>
<proteinExistence type="predicted"/>
<reference evidence="1 2" key="1">
    <citation type="journal article" date="2021" name="Sci. Rep.">
        <title>The genome of the diatom Chaetoceros tenuissimus carries an ancient integrated fragment of an extant virus.</title>
        <authorList>
            <person name="Hongo Y."/>
            <person name="Kimura K."/>
            <person name="Takaki Y."/>
            <person name="Yoshida Y."/>
            <person name="Baba S."/>
            <person name="Kobayashi G."/>
            <person name="Nagasaki K."/>
            <person name="Hano T."/>
            <person name="Tomaru Y."/>
        </authorList>
    </citation>
    <scope>NUCLEOTIDE SEQUENCE [LARGE SCALE GENOMIC DNA]</scope>
    <source>
        <strain evidence="1 2">NIES-3715</strain>
    </source>
</reference>
<name>A0AAD3D1Q8_9STRA</name>
<keyword evidence="2" id="KW-1185">Reference proteome</keyword>
<organism evidence="1 2">
    <name type="scientific">Chaetoceros tenuissimus</name>
    <dbReference type="NCBI Taxonomy" id="426638"/>
    <lineage>
        <taxon>Eukaryota</taxon>
        <taxon>Sar</taxon>
        <taxon>Stramenopiles</taxon>
        <taxon>Ochrophyta</taxon>
        <taxon>Bacillariophyta</taxon>
        <taxon>Coscinodiscophyceae</taxon>
        <taxon>Chaetocerotophycidae</taxon>
        <taxon>Chaetocerotales</taxon>
        <taxon>Chaetocerotaceae</taxon>
        <taxon>Chaetoceros</taxon>
    </lineage>
</organism>
<comment type="caution">
    <text evidence="1">The sequence shown here is derived from an EMBL/GenBank/DDBJ whole genome shotgun (WGS) entry which is preliminary data.</text>
</comment>
<gene>
    <name evidence="1" type="ORF">CTEN210_11556</name>
</gene>
<dbReference type="Proteomes" id="UP001054902">
    <property type="component" value="Unassembled WGS sequence"/>
</dbReference>
<sequence length="273" mass="30273">MGNVDPAQEWDKLTFFGLAYDDELLYKENGLVNECAIKIAKRFGAERFVFLSVSYEVAKMLEGPIDGYMKGKRHAEHISSQSFGNDDTIVIGSSLIYGGKRFPTFGKIYSQITRLPVIKAYMNGMDSLRNLSSSPMEDWVERALLSPPVKVETVARVASAAALGMVTKDAVGSRRQNFFDSNGKPVTYDDVVFVDGTVSIENIDKNLQLEEYTIEVSDFTRNLVQLQGADKEPIWEGALIGKKPYLYPLPVIALFLSVFALVSSQQVVSVTVT</sequence>
<protein>
    <submittedName>
        <fullName evidence="1">Uncharacterized protein</fullName>
    </submittedName>
</protein>